<sequence length="82" mass="8961">MLLGVTVGVVGVTGKEGVLVFSATGCDLLLLSLRGCNTHPTNPDKRIRFSRSSSKATGFAIPSFIHKIDQYWDIHLTLFREA</sequence>
<name>A0ABZ2UKT4_9CYAN</name>
<keyword evidence="2" id="KW-1185">Reference proteome</keyword>
<evidence type="ECO:0008006" key="3">
    <source>
        <dbReference type="Google" id="ProtNLM"/>
    </source>
</evidence>
<dbReference type="Proteomes" id="UP001483337">
    <property type="component" value="Chromosome"/>
</dbReference>
<evidence type="ECO:0000313" key="1">
    <source>
        <dbReference type="EMBL" id="WZB85982.1"/>
    </source>
</evidence>
<dbReference type="RefSeq" id="WP_353928899.1">
    <property type="nucleotide sequence ID" value="NZ_CP150886.1"/>
</dbReference>
<evidence type="ECO:0000313" key="2">
    <source>
        <dbReference type="Proteomes" id="UP001483337"/>
    </source>
</evidence>
<gene>
    <name evidence="1" type="ORF">WJM97_11195</name>
</gene>
<reference evidence="1 2" key="1">
    <citation type="submission" date="2024-04" db="EMBL/GenBank/DDBJ databases">
        <title>Okeanomitos corallinicola gen. &amp; sp. nov. (Nostocales, Cyanobacteria), a new toxic marine heterocyst-forming cyanobacterium from a coral reef.</title>
        <authorList>
            <person name="Li H."/>
            <person name="Li R."/>
            <person name="Kang J."/>
            <person name="Hii K.S."/>
            <person name="Mohamed H.F."/>
            <person name="Xu X."/>
            <person name="Luo Z."/>
        </authorList>
    </citation>
    <scope>NUCLEOTIDE SEQUENCE [LARGE SCALE GENOMIC DNA]</scope>
    <source>
        <strain evidence="1 2">TIOX110</strain>
    </source>
</reference>
<accession>A0ABZ2UKT4</accession>
<protein>
    <recommendedName>
        <fullName evidence="3">Secreted protein</fullName>
    </recommendedName>
</protein>
<dbReference type="EMBL" id="CP150886">
    <property type="protein sequence ID" value="WZB85982.1"/>
    <property type="molecule type" value="Genomic_DNA"/>
</dbReference>
<organism evidence="1 2">
    <name type="scientific">Okeanomitos corallinicola TIOX110</name>
    <dbReference type="NCBI Taxonomy" id="3133117"/>
    <lineage>
        <taxon>Bacteria</taxon>
        <taxon>Bacillati</taxon>
        <taxon>Cyanobacteriota</taxon>
        <taxon>Cyanophyceae</taxon>
        <taxon>Nostocales</taxon>
        <taxon>Aphanizomenonaceae</taxon>
        <taxon>Okeanomitos</taxon>
    </lineage>
</organism>
<proteinExistence type="predicted"/>